<evidence type="ECO:0000256" key="1">
    <source>
        <dbReference type="ARBA" id="ARBA00005187"/>
    </source>
</evidence>
<keyword evidence="6" id="KW-0028">Amino-acid biosynthesis</keyword>
<keyword evidence="7" id="KW-0315">Glutamine amidotransferase</keyword>
<dbReference type="EC" id="6.3.5.4" evidence="3"/>
<dbReference type="CDD" id="cd00712">
    <property type="entry name" value="AsnB"/>
    <property type="match status" value="1"/>
</dbReference>
<evidence type="ECO:0000259" key="10">
    <source>
        <dbReference type="PROSITE" id="PS51278"/>
    </source>
</evidence>
<dbReference type="SUPFAM" id="SSF52402">
    <property type="entry name" value="Adenine nucleotide alpha hydrolases-like"/>
    <property type="match status" value="1"/>
</dbReference>
<dbReference type="GO" id="GO:0006529">
    <property type="term" value="P:asparagine biosynthetic process"/>
    <property type="evidence" value="ECO:0007669"/>
    <property type="project" value="UniProtKB-KW"/>
</dbReference>
<dbReference type="PIRSF" id="PIRSF001589">
    <property type="entry name" value="Asn_synthetase_glu-h"/>
    <property type="match status" value="1"/>
</dbReference>
<dbReference type="Gene3D" id="3.60.20.10">
    <property type="entry name" value="Glutamine Phosphoribosylpyrophosphate, subunit 1, domain 1"/>
    <property type="match status" value="1"/>
</dbReference>
<comment type="similarity">
    <text evidence="2">Belongs to the asparagine synthetase family.</text>
</comment>
<dbReference type="Proteomes" id="UP000199159">
    <property type="component" value="Unassembled WGS sequence"/>
</dbReference>
<dbReference type="PROSITE" id="PS51278">
    <property type="entry name" value="GATASE_TYPE_2"/>
    <property type="match status" value="1"/>
</dbReference>
<dbReference type="InterPro" id="IPR033738">
    <property type="entry name" value="AsnB_N"/>
</dbReference>
<keyword evidence="12" id="KW-1185">Reference proteome</keyword>
<dbReference type="PANTHER" id="PTHR43284:SF1">
    <property type="entry name" value="ASPARAGINE SYNTHETASE"/>
    <property type="match status" value="1"/>
</dbReference>
<dbReference type="Pfam" id="PF13537">
    <property type="entry name" value="GATase_7"/>
    <property type="match status" value="1"/>
</dbReference>
<evidence type="ECO:0000256" key="6">
    <source>
        <dbReference type="ARBA" id="ARBA00022888"/>
    </source>
</evidence>
<feature type="binding site" evidence="9">
    <location>
        <position position="100"/>
    </location>
    <ligand>
        <name>L-glutamine</name>
        <dbReference type="ChEBI" id="CHEBI:58359"/>
    </ligand>
</feature>
<dbReference type="EMBL" id="FNJU01000006">
    <property type="protein sequence ID" value="SDP76928.1"/>
    <property type="molecule type" value="Genomic_DNA"/>
</dbReference>
<dbReference type="Gene3D" id="3.40.50.620">
    <property type="entry name" value="HUPs"/>
    <property type="match status" value="2"/>
</dbReference>
<evidence type="ECO:0000313" key="12">
    <source>
        <dbReference type="Proteomes" id="UP000199159"/>
    </source>
</evidence>
<dbReference type="InterPro" id="IPR051786">
    <property type="entry name" value="ASN_synthetase/amidase"/>
</dbReference>
<evidence type="ECO:0000256" key="5">
    <source>
        <dbReference type="ARBA" id="ARBA00022840"/>
    </source>
</evidence>
<evidence type="ECO:0000256" key="7">
    <source>
        <dbReference type="ARBA" id="ARBA00022962"/>
    </source>
</evidence>
<dbReference type="GO" id="GO:0005524">
    <property type="term" value="F:ATP binding"/>
    <property type="evidence" value="ECO:0007669"/>
    <property type="project" value="UniProtKB-KW"/>
</dbReference>
<comment type="catalytic activity">
    <reaction evidence="8">
        <text>L-aspartate + L-glutamine + ATP + H2O = L-asparagine + L-glutamate + AMP + diphosphate + H(+)</text>
        <dbReference type="Rhea" id="RHEA:12228"/>
        <dbReference type="ChEBI" id="CHEBI:15377"/>
        <dbReference type="ChEBI" id="CHEBI:15378"/>
        <dbReference type="ChEBI" id="CHEBI:29985"/>
        <dbReference type="ChEBI" id="CHEBI:29991"/>
        <dbReference type="ChEBI" id="CHEBI:30616"/>
        <dbReference type="ChEBI" id="CHEBI:33019"/>
        <dbReference type="ChEBI" id="CHEBI:58048"/>
        <dbReference type="ChEBI" id="CHEBI:58359"/>
        <dbReference type="ChEBI" id="CHEBI:456215"/>
        <dbReference type="EC" id="6.3.5.4"/>
    </reaction>
</comment>
<dbReference type="InterPro" id="IPR001962">
    <property type="entry name" value="Asn_synthase"/>
</dbReference>
<evidence type="ECO:0000256" key="2">
    <source>
        <dbReference type="ARBA" id="ARBA00005752"/>
    </source>
</evidence>
<proteinExistence type="inferred from homology"/>
<dbReference type="Pfam" id="PF00733">
    <property type="entry name" value="Asn_synthase"/>
    <property type="match status" value="1"/>
</dbReference>
<evidence type="ECO:0000256" key="4">
    <source>
        <dbReference type="ARBA" id="ARBA00022741"/>
    </source>
</evidence>
<evidence type="ECO:0000256" key="9">
    <source>
        <dbReference type="PIRSR" id="PIRSR001589-2"/>
    </source>
</evidence>
<accession>A0A1H0VFD7</accession>
<dbReference type="InterPro" id="IPR006426">
    <property type="entry name" value="Asn_synth_AEB"/>
</dbReference>
<keyword evidence="5 9" id="KW-0067">ATP-binding</keyword>
<dbReference type="RefSeq" id="WP_090855380.1">
    <property type="nucleotide sequence ID" value="NZ_FNJU01000006.1"/>
</dbReference>
<dbReference type="InterPro" id="IPR017932">
    <property type="entry name" value="GATase_2_dom"/>
</dbReference>
<keyword evidence="6" id="KW-0061">Asparagine biosynthesis</keyword>
<reference evidence="12" key="1">
    <citation type="submission" date="2016-10" db="EMBL/GenBank/DDBJ databases">
        <authorList>
            <person name="Varghese N."/>
            <person name="Submissions S."/>
        </authorList>
    </citation>
    <scope>NUCLEOTIDE SEQUENCE [LARGE SCALE GENOMIC DNA]</scope>
    <source>
        <strain evidence="12">IBRC-M10078</strain>
    </source>
</reference>
<protein>
    <recommendedName>
        <fullName evidence="3">asparagine synthase (glutamine-hydrolyzing)</fullName>
        <ecNumber evidence="3">6.3.5.4</ecNumber>
    </recommendedName>
</protein>
<feature type="domain" description="Glutamine amidotransferase type-2" evidence="10">
    <location>
        <begin position="2"/>
        <end position="217"/>
    </location>
</feature>
<evidence type="ECO:0000313" key="11">
    <source>
        <dbReference type="EMBL" id="SDP76928.1"/>
    </source>
</evidence>
<dbReference type="OrthoDB" id="9763290at2"/>
<dbReference type="PANTHER" id="PTHR43284">
    <property type="entry name" value="ASPARAGINE SYNTHETASE (GLUTAMINE-HYDROLYZING)"/>
    <property type="match status" value="1"/>
</dbReference>
<gene>
    <name evidence="11" type="ORF">SAMN05216565_106244</name>
</gene>
<organism evidence="11 12">
    <name type="scientific">Litchfieldia salsa</name>
    <dbReference type="NCBI Taxonomy" id="930152"/>
    <lineage>
        <taxon>Bacteria</taxon>
        <taxon>Bacillati</taxon>
        <taxon>Bacillota</taxon>
        <taxon>Bacilli</taxon>
        <taxon>Bacillales</taxon>
        <taxon>Bacillaceae</taxon>
        <taxon>Litchfieldia</taxon>
    </lineage>
</organism>
<name>A0A1H0VFD7_9BACI</name>
<dbReference type="SUPFAM" id="SSF56235">
    <property type="entry name" value="N-terminal nucleophile aminohydrolases (Ntn hydrolases)"/>
    <property type="match status" value="1"/>
</dbReference>
<dbReference type="InterPro" id="IPR014729">
    <property type="entry name" value="Rossmann-like_a/b/a_fold"/>
</dbReference>
<sequence>MSAIVGIHNIRKEKVSFEDTDTLMSELKKFPANDVKTLHLDNIFLGCLAQWITPESVGEPLPFYDRNRELAITADAIIDNRLELFERLQVEKHLRKSMPDSQLILLAYSKWGIESPKYLVGDFAFMIWDQRKNRIFGARDFSGTRTLYYYFDHLRFAFCTTIKPLLLLPYIKTRLNQQWLAEFLAVSGMVDTVDASVTPYLSVEQVPPSHSLLIEGNKIKLIRYCSLTSVEKIKYKKNEDYVEAFQEIFQEAVNCRVRTYHEVGAQLSGGLDSGSIVSFAARKLREEKKLLHTFSYIPPADFVDFTPRNIMPNETPFIKETVRYVGNISDNYHDFAGRDPYTEIDSFLDLMEMPYKFFENSFWLKGMFEKAKEKGVGVLLNGGRGNLSISWGSAIEYYGFLLKRLRFVRLSQELNQYSQVVGGSRYRRLPLIAKVAFPRINKFLKAGQSPYEMPALINSEFARKTDVYNKLSEFGMDETGWFSSNDVFEHRKSHFSEVFHWNASNTLASKLSLPFSLLKRDPTNDIRVIRFCLSIPEEQYVQNGMDRALIRRSTENLLPDEVRLNQRIRGVQGADWVHRMLPHWDKLSNELRSLNINSRIFEFVSVEMFEDAVSKTQKKVTPECAIDPYYKALMRVMIVNRFIQKFA</sequence>
<keyword evidence="4 9" id="KW-0547">Nucleotide-binding</keyword>
<evidence type="ECO:0000256" key="8">
    <source>
        <dbReference type="ARBA" id="ARBA00048741"/>
    </source>
</evidence>
<comment type="pathway">
    <text evidence="1">Amino-acid biosynthesis; L-asparagine biosynthesis; L-asparagine from L-aspartate (L-Gln route): step 1/1.</text>
</comment>
<dbReference type="GO" id="GO:0004066">
    <property type="term" value="F:asparagine synthase (glutamine-hydrolyzing) activity"/>
    <property type="evidence" value="ECO:0007669"/>
    <property type="project" value="UniProtKB-EC"/>
</dbReference>
<dbReference type="InterPro" id="IPR029055">
    <property type="entry name" value="Ntn_hydrolases_N"/>
</dbReference>
<evidence type="ECO:0000256" key="3">
    <source>
        <dbReference type="ARBA" id="ARBA00012737"/>
    </source>
</evidence>
<dbReference type="AlphaFoldDB" id="A0A1H0VFD7"/>
<dbReference type="STRING" id="930152.SAMN05216565_106244"/>